<comment type="caution">
    <text evidence="4">The sequence shown here is derived from an EMBL/GenBank/DDBJ whole genome shotgun (WGS) entry which is preliminary data.</text>
</comment>
<keyword evidence="5" id="KW-1185">Reference proteome</keyword>
<evidence type="ECO:0000313" key="4">
    <source>
        <dbReference type="EMBL" id="PKS12957.1"/>
    </source>
</evidence>
<dbReference type="VEuPathDB" id="FungiDB:jhhlp_000298"/>
<dbReference type="SUPFAM" id="SSF110857">
    <property type="entry name" value="Gamma-glutamyl cyclotransferase-like"/>
    <property type="match status" value="1"/>
</dbReference>
<dbReference type="CDD" id="cd06661">
    <property type="entry name" value="GGCT_like"/>
    <property type="match status" value="1"/>
</dbReference>
<gene>
    <name evidence="4" type="ORF">jhhlp_000298</name>
</gene>
<dbReference type="AlphaFoldDB" id="A0A2N3NKI4"/>
<evidence type="ECO:0000256" key="3">
    <source>
        <dbReference type="PIRSR" id="PIRSR617939-1"/>
    </source>
</evidence>
<name>A0A2N3NKI4_9PEZI</name>
<evidence type="ECO:0000256" key="1">
    <source>
        <dbReference type="ARBA" id="ARBA00012346"/>
    </source>
</evidence>
<dbReference type="PANTHER" id="PTHR12935">
    <property type="entry name" value="GAMMA-GLUTAMYLCYCLOTRANSFERASE"/>
    <property type="match status" value="1"/>
</dbReference>
<dbReference type="InterPro" id="IPR013024">
    <property type="entry name" value="GGCT-like"/>
</dbReference>
<dbReference type="Gene3D" id="3.10.490.10">
    <property type="entry name" value="Gamma-glutamyl cyclotransferase-like"/>
    <property type="match status" value="1"/>
</dbReference>
<dbReference type="GO" id="GO:0003839">
    <property type="term" value="F:gamma-glutamylcyclotransferase activity"/>
    <property type="evidence" value="ECO:0007669"/>
    <property type="project" value="UniProtKB-EC"/>
</dbReference>
<accession>A0A2N3NKI4</accession>
<protein>
    <recommendedName>
        <fullName evidence="1">gamma-glutamylcyclotransferase</fullName>
        <ecNumber evidence="1">4.3.2.9</ecNumber>
    </recommendedName>
</protein>
<dbReference type="PANTHER" id="PTHR12935:SF0">
    <property type="entry name" value="GAMMA-GLUTAMYLCYCLOTRANSFERASE"/>
    <property type="match status" value="1"/>
</dbReference>
<evidence type="ECO:0000313" key="5">
    <source>
        <dbReference type="Proteomes" id="UP000233524"/>
    </source>
</evidence>
<dbReference type="Proteomes" id="UP000233524">
    <property type="component" value="Unassembled WGS sequence"/>
</dbReference>
<dbReference type="EC" id="4.3.2.9" evidence="1"/>
<sequence length="233" mass="24918">MSQDSSLSQSSTLTATPAADEILYFAYGPNMSSAAMLRRCPGAVPVALAYLPGWKWLVNERGFANVVPLLPSAFDTFRASRGSSSSSGSSSGGNKEVLRGEDGVYGVLYLLPEREESMLDVYEGVSEGFDKAVLEVEMVTATPPGSDAGKSGYSSGVDEDDKAVRVQVVKALVYLDQERVSDGRPEGGYVGWMNRGIGEAVGDWGMPAWYVDGVLRRYIPAEDDDDEGVGMES</sequence>
<dbReference type="InterPro" id="IPR017939">
    <property type="entry name" value="G-Glutamylcylcotransferase"/>
</dbReference>
<organism evidence="4 5">
    <name type="scientific">Lomentospora prolificans</name>
    <dbReference type="NCBI Taxonomy" id="41688"/>
    <lineage>
        <taxon>Eukaryota</taxon>
        <taxon>Fungi</taxon>
        <taxon>Dikarya</taxon>
        <taxon>Ascomycota</taxon>
        <taxon>Pezizomycotina</taxon>
        <taxon>Sordariomycetes</taxon>
        <taxon>Hypocreomycetidae</taxon>
        <taxon>Microascales</taxon>
        <taxon>Microascaceae</taxon>
        <taxon>Lomentospora</taxon>
    </lineage>
</organism>
<keyword evidence="2" id="KW-0456">Lyase</keyword>
<evidence type="ECO:0000256" key="2">
    <source>
        <dbReference type="ARBA" id="ARBA00023239"/>
    </source>
</evidence>
<dbReference type="EMBL" id="NLAX01000002">
    <property type="protein sequence ID" value="PKS12957.1"/>
    <property type="molecule type" value="Genomic_DNA"/>
</dbReference>
<dbReference type="InParanoid" id="A0A2N3NKI4"/>
<proteinExistence type="predicted"/>
<feature type="active site" description="Proton acceptor" evidence="3">
    <location>
        <position position="123"/>
    </location>
</feature>
<dbReference type="OrthoDB" id="2924818at2759"/>
<dbReference type="STRING" id="41688.A0A2N3NKI4"/>
<reference evidence="4 5" key="1">
    <citation type="journal article" date="2017" name="G3 (Bethesda)">
        <title>First Draft Genome Sequence of the Pathogenic Fungus Lomentospora prolificans (Formerly Scedosporium prolificans).</title>
        <authorList>
            <person name="Luo R."/>
            <person name="Zimin A."/>
            <person name="Workman R."/>
            <person name="Fan Y."/>
            <person name="Pertea G."/>
            <person name="Grossman N."/>
            <person name="Wear M.P."/>
            <person name="Jia B."/>
            <person name="Miller H."/>
            <person name="Casadevall A."/>
            <person name="Timp W."/>
            <person name="Zhang S.X."/>
            <person name="Salzberg S.L."/>
        </authorList>
    </citation>
    <scope>NUCLEOTIDE SEQUENCE [LARGE SCALE GENOMIC DNA]</scope>
    <source>
        <strain evidence="4 5">JHH-5317</strain>
    </source>
</reference>
<dbReference type="InterPro" id="IPR036568">
    <property type="entry name" value="GGCT-like_sf"/>
</dbReference>